<dbReference type="PANTHER" id="PTHR43155">
    <property type="entry name" value="CYCLIC DI-GMP PHOSPHODIESTERASE PA4108-RELATED"/>
    <property type="match status" value="1"/>
</dbReference>
<protein>
    <recommendedName>
        <fullName evidence="1">HD-GYP domain-containing protein</fullName>
    </recommendedName>
</protein>
<dbReference type="SMART" id="SM00471">
    <property type="entry name" value="HDc"/>
    <property type="match status" value="1"/>
</dbReference>
<keyword evidence="2" id="KW-0614">Plasmid</keyword>
<dbReference type="InterPro" id="IPR003607">
    <property type="entry name" value="HD/PDEase_dom"/>
</dbReference>
<dbReference type="AlphaFoldDB" id="A0A160MHZ2"/>
<name>A0A160MHZ2_9BACI</name>
<reference evidence="2 3" key="1">
    <citation type="submission" date="2016-04" db="EMBL/GenBank/DDBJ databases">
        <title>Complete genome sequence of Bacillus oceanisediminis strain 2691.</title>
        <authorList>
            <person name="Jeong H."/>
            <person name="Kim H.J."/>
            <person name="Lee D.-W."/>
        </authorList>
    </citation>
    <scope>NUCLEOTIDE SEQUENCE [LARGE SCALE GENOMIC DNA]</scope>
    <source>
        <strain evidence="2 3">2691</strain>
        <plasmid evidence="3">pbo1</plasmid>
    </source>
</reference>
<dbReference type="Gene3D" id="1.10.3210.10">
    <property type="entry name" value="Hypothetical protein af1432"/>
    <property type="match status" value="1"/>
</dbReference>
<dbReference type="eggNOG" id="COG2206">
    <property type="taxonomic scope" value="Bacteria"/>
</dbReference>
<geneLocation type="plasmid" evidence="3">
    <name>pbo1</name>
</geneLocation>
<evidence type="ECO:0000313" key="2">
    <source>
        <dbReference type="EMBL" id="AND43127.1"/>
    </source>
</evidence>
<gene>
    <name evidence="2" type="ORF">A361_28595</name>
</gene>
<organism evidence="2 3">
    <name type="scientific">Cytobacillus oceanisediminis 2691</name>
    <dbReference type="NCBI Taxonomy" id="1196031"/>
    <lineage>
        <taxon>Bacteria</taxon>
        <taxon>Bacillati</taxon>
        <taxon>Bacillota</taxon>
        <taxon>Bacilli</taxon>
        <taxon>Bacillales</taxon>
        <taxon>Bacillaceae</taxon>
        <taxon>Cytobacillus</taxon>
    </lineage>
</organism>
<dbReference type="PROSITE" id="PS51832">
    <property type="entry name" value="HD_GYP"/>
    <property type="match status" value="1"/>
</dbReference>
<dbReference type="PANTHER" id="PTHR43155:SF2">
    <property type="entry name" value="CYCLIC DI-GMP PHOSPHODIESTERASE PA4108"/>
    <property type="match status" value="1"/>
</dbReference>
<dbReference type="KEGG" id="bon:A361_28595"/>
<accession>A0A160MHZ2</accession>
<dbReference type="SUPFAM" id="SSF109604">
    <property type="entry name" value="HD-domain/PDEase-like"/>
    <property type="match status" value="1"/>
</dbReference>
<proteinExistence type="predicted"/>
<dbReference type="EMBL" id="CP015507">
    <property type="protein sequence ID" value="AND43127.1"/>
    <property type="molecule type" value="Genomic_DNA"/>
</dbReference>
<evidence type="ECO:0000313" key="3">
    <source>
        <dbReference type="Proteomes" id="UP000077856"/>
    </source>
</evidence>
<evidence type="ECO:0000259" key="1">
    <source>
        <dbReference type="PROSITE" id="PS51832"/>
    </source>
</evidence>
<dbReference type="Proteomes" id="UP000077856">
    <property type="component" value="Plasmid pBO1"/>
</dbReference>
<sequence length="170" mass="19667">MIFKEVEKINEELLEETHTLVTALFHHCLDTYMHSFRVGDELYAFSNFLGFSNAQEIFVLGLLHDIGKLKIPYSLLNKTTPLTKSEFAEIKNHADYGKKILYKLDVFPPEYAMCVKYHHENFDGSGYFGIAGKEIPLLARMIRVIDSYDTMLNGRIYQHTKCHDVVVDEL</sequence>
<dbReference type="Pfam" id="PF13487">
    <property type="entry name" value="HD_5"/>
    <property type="match status" value="1"/>
</dbReference>
<feature type="domain" description="HD-GYP" evidence="1">
    <location>
        <begin position="9"/>
        <end position="170"/>
    </location>
</feature>
<dbReference type="CDD" id="cd00077">
    <property type="entry name" value="HDc"/>
    <property type="match status" value="1"/>
</dbReference>
<dbReference type="InterPro" id="IPR037522">
    <property type="entry name" value="HD_GYP_dom"/>
</dbReference>